<dbReference type="InterPro" id="IPR015946">
    <property type="entry name" value="KH_dom-like_a/b"/>
</dbReference>
<dbReference type="PANTHER" id="PTHR33515:SF1">
    <property type="entry name" value="RIBOSOME-BINDING FACTOR A, CHLOROPLASTIC-RELATED"/>
    <property type="match status" value="1"/>
</dbReference>
<sequence>MESKRQERIQKLLQRDIGEIFQREMGHVTQHAMVTVTKVYVTPDLSLARVYLSLFAVSDKAALMKRIGKHTKEIRGRLGERIRHQLRVVPELQFFEDDSLDYIDRIDELLKDDQ</sequence>
<dbReference type="EMBL" id="UOET01000165">
    <property type="protein sequence ID" value="VAW27848.1"/>
    <property type="molecule type" value="Genomic_DNA"/>
</dbReference>
<dbReference type="InterPro" id="IPR000238">
    <property type="entry name" value="RbfA"/>
</dbReference>
<organism evidence="1">
    <name type="scientific">hydrothermal vent metagenome</name>
    <dbReference type="NCBI Taxonomy" id="652676"/>
    <lineage>
        <taxon>unclassified sequences</taxon>
        <taxon>metagenomes</taxon>
        <taxon>ecological metagenomes</taxon>
    </lineage>
</organism>
<protein>
    <submittedName>
        <fullName evidence="1">Ribosome-binding factor A</fullName>
    </submittedName>
</protein>
<dbReference type="GO" id="GO:0006364">
    <property type="term" value="P:rRNA processing"/>
    <property type="evidence" value="ECO:0007669"/>
    <property type="project" value="InterPro"/>
</dbReference>
<dbReference type="HAMAP" id="MF_00003">
    <property type="entry name" value="RbfA"/>
    <property type="match status" value="1"/>
</dbReference>
<dbReference type="SUPFAM" id="SSF89919">
    <property type="entry name" value="Ribosome-binding factor A, RbfA"/>
    <property type="match status" value="1"/>
</dbReference>
<reference evidence="1" key="1">
    <citation type="submission" date="2018-06" db="EMBL/GenBank/DDBJ databases">
        <authorList>
            <person name="Zhirakovskaya E."/>
        </authorList>
    </citation>
    <scope>NUCLEOTIDE SEQUENCE</scope>
</reference>
<dbReference type="InterPro" id="IPR023799">
    <property type="entry name" value="RbfA_dom_sf"/>
</dbReference>
<dbReference type="Pfam" id="PF02033">
    <property type="entry name" value="RBFA"/>
    <property type="match status" value="1"/>
</dbReference>
<accession>A0A3B0UBL6</accession>
<proteinExistence type="inferred from homology"/>
<dbReference type="GO" id="GO:0043024">
    <property type="term" value="F:ribosomal small subunit binding"/>
    <property type="evidence" value="ECO:0007669"/>
    <property type="project" value="TreeGrafter"/>
</dbReference>
<gene>
    <name evidence="1" type="ORF">MNBD_BACTEROID07-1375</name>
</gene>
<name>A0A3B0UBL6_9ZZZZ</name>
<dbReference type="Gene3D" id="3.30.300.20">
    <property type="match status" value="1"/>
</dbReference>
<dbReference type="AlphaFoldDB" id="A0A3B0UBL6"/>
<dbReference type="NCBIfam" id="TIGR00082">
    <property type="entry name" value="rbfA"/>
    <property type="match status" value="1"/>
</dbReference>
<dbReference type="GO" id="GO:0005829">
    <property type="term" value="C:cytosol"/>
    <property type="evidence" value="ECO:0007669"/>
    <property type="project" value="TreeGrafter"/>
</dbReference>
<evidence type="ECO:0000313" key="1">
    <source>
        <dbReference type="EMBL" id="VAW27848.1"/>
    </source>
</evidence>
<dbReference type="PANTHER" id="PTHR33515">
    <property type="entry name" value="RIBOSOME-BINDING FACTOR A, CHLOROPLASTIC-RELATED"/>
    <property type="match status" value="1"/>
</dbReference>